<name>A0AAD8ZGK9_9TELE</name>
<evidence type="ECO:0000313" key="2">
    <source>
        <dbReference type="EMBL" id="KAK1798084.1"/>
    </source>
</evidence>
<dbReference type="Proteomes" id="UP001239994">
    <property type="component" value="Unassembled WGS sequence"/>
</dbReference>
<dbReference type="AlphaFoldDB" id="A0AAD8ZGK9"/>
<gene>
    <name evidence="2" type="ORF">P4O66_000494</name>
</gene>
<sequence>MAWGTARTIAQLKKDHGSNRMPGYSLSTPAPTERAVDVLGTSLTTEVSPALLMFLRELWTPTELVCLSVRLWEVPTSMSYNTKLDHREKFRSREHTEYDEKQGNKHDALFPSRGVAPERAQVLYPVFLLDFQAKGEPVLVVGGLCAETNAALPSREARDRVPDGEPLRTPGFTRLGIPMMEWPSSGWNLRACHNEKTTVFRHPVTGQISPENTDFVVHEPQQPTIAHIPIPVVTLGRVRCVPRSTVVVHVRCVTEWLRDRPGTGATVSTVGDRPGTGATVSTVGDRPGTGATVSTVGDRPGTGATVSTVGDRPGTGATVSTVGDRPGTGATVSTVGDRPGTGVERANSRMSRLPPEQRTPSMVSESSTAVASSTVDATSGSKSSKPSGKIHSFGKRDHAIQRNPNMAVVVRGWLYKQVSSALKRGCGGAGLALQTEADGVKSSPHTTTSSSPICMGIAYDDDDDDDEEW</sequence>
<accession>A0AAD8ZGK9</accession>
<comment type="caution">
    <text evidence="2">The sequence shown here is derived from an EMBL/GenBank/DDBJ whole genome shotgun (WGS) entry which is preliminary data.</text>
</comment>
<dbReference type="PANTHER" id="PTHR12752">
    <property type="entry name" value="PHOSPHOINOSITOL 3-PHOSPHATE-BINDING PROTEIN"/>
    <property type="match status" value="1"/>
</dbReference>
<feature type="compositionally biased region" description="Low complexity" evidence="1">
    <location>
        <begin position="361"/>
        <end position="389"/>
    </location>
</feature>
<feature type="compositionally biased region" description="Acidic residues" evidence="1">
    <location>
        <begin position="459"/>
        <end position="469"/>
    </location>
</feature>
<dbReference type="PANTHER" id="PTHR12752:SF4">
    <property type="entry name" value="PLECKSTRIN HOMOLOGY DOMAIN-CONTAINING FAMILY A MEMBER 7"/>
    <property type="match status" value="1"/>
</dbReference>
<proteinExistence type="predicted"/>
<feature type="compositionally biased region" description="Low complexity" evidence="1">
    <location>
        <begin position="442"/>
        <end position="452"/>
    </location>
</feature>
<feature type="region of interest" description="Disordered" evidence="1">
    <location>
        <begin position="264"/>
        <end position="393"/>
    </location>
</feature>
<evidence type="ECO:0000256" key="1">
    <source>
        <dbReference type="SAM" id="MobiDB-lite"/>
    </source>
</evidence>
<organism evidence="2 3">
    <name type="scientific">Electrophorus voltai</name>
    <dbReference type="NCBI Taxonomy" id="2609070"/>
    <lineage>
        <taxon>Eukaryota</taxon>
        <taxon>Metazoa</taxon>
        <taxon>Chordata</taxon>
        <taxon>Craniata</taxon>
        <taxon>Vertebrata</taxon>
        <taxon>Euteleostomi</taxon>
        <taxon>Actinopterygii</taxon>
        <taxon>Neopterygii</taxon>
        <taxon>Teleostei</taxon>
        <taxon>Ostariophysi</taxon>
        <taxon>Gymnotiformes</taxon>
        <taxon>Gymnotoidei</taxon>
        <taxon>Gymnotidae</taxon>
        <taxon>Electrophorus</taxon>
    </lineage>
</organism>
<feature type="region of interest" description="Disordered" evidence="1">
    <location>
        <begin position="436"/>
        <end position="469"/>
    </location>
</feature>
<keyword evidence="3" id="KW-1185">Reference proteome</keyword>
<reference evidence="2" key="1">
    <citation type="submission" date="2023-03" db="EMBL/GenBank/DDBJ databases">
        <title>Electrophorus voltai genome.</title>
        <authorList>
            <person name="Bian C."/>
        </authorList>
    </citation>
    <scope>NUCLEOTIDE SEQUENCE</scope>
    <source>
        <strain evidence="2">CB-2022</strain>
        <tissue evidence="2">Muscle</tissue>
    </source>
</reference>
<evidence type="ECO:0000313" key="3">
    <source>
        <dbReference type="Proteomes" id="UP001239994"/>
    </source>
</evidence>
<dbReference type="EMBL" id="JAROKS010000012">
    <property type="protein sequence ID" value="KAK1798084.1"/>
    <property type="molecule type" value="Genomic_DNA"/>
</dbReference>
<protein>
    <submittedName>
        <fullName evidence="2">Uncharacterized protein</fullName>
    </submittedName>
</protein>